<dbReference type="AlphaFoldDB" id="A0A0E9QAD7"/>
<organism evidence="1">
    <name type="scientific">Anguilla anguilla</name>
    <name type="common">European freshwater eel</name>
    <name type="synonym">Muraena anguilla</name>
    <dbReference type="NCBI Taxonomy" id="7936"/>
    <lineage>
        <taxon>Eukaryota</taxon>
        <taxon>Metazoa</taxon>
        <taxon>Chordata</taxon>
        <taxon>Craniata</taxon>
        <taxon>Vertebrata</taxon>
        <taxon>Euteleostomi</taxon>
        <taxon>Actinopterygii</taxon>
        <taxon>Neopterygii</taxon>
        <taxon>Teleostei</taxon>
        <taxon>Anguilliformes</taxon>
        <taxon>Anguillidae</taxon>
        <taxon>Anguilla</taxon>
    </lineage>
</organism>
<dbReference type="EMBL" id="GBXM01085235">
    <property type="protein sequence ID" value="JAH23342.1"/>
    <property type="molecule type" value="Transcribed_RNA"/>
</dbReference>
<protein>
    <submittedName>
        <fullName evidence="1">Uncharacterized protein</fullName>
    </submittedName>
</protein>
<sequence>MGPILPRVITSQSTSTTQLYAHSLRLS</sequence>
<reference evidence="1" key="2">
    <citation type="journal article" date="2015" name="Fish Shellfish Immunol.">
        <title>Early steps in the European eel (Anguilla anguilla)-Vibrio vulnificus interaction in the gills: Role of the RtxA13 toxin.</title>
        <authorList>
            <person name="Callol A."/>
            <person name="Pajuelo D."/>
            <person name="Ebbesson L."/>
            <person name="Teles M."/>
            <person name="MacKenzie S."/>
            <person name="Amaro C."/>
        </authorList>
    </citation>
    <scope>NUCLEOTIDE SEQUENCE</scope>
</reference>
<reference evidence="1" key="1">
    <citation type="submission" date="2014-11" db="EMBL/GenBank/DDBJ databases">
        <authorList>
            <person name="Amaro Gonzalez C."/>
        </authorList>
    </citation>
    <scope>NUCLEOTIDE SEQUENCE</scope>
</reference>
<evidence type="ECO:0000313" key="1">
    <source>
        <dbReference type="EMBL" id="JAH13497.1"/>
    </source>
</evidence>
<accession>A0A0E9QAD7</accession>
<name>A0A0E9QAD7_ANGAN</name>
<proteinExistence type="predicted"/>
<dbReference type="EMBL" id="GBXM01095080">
    <property type="protein sequence ID" value="JAH13497.1"/>
    <property type="molecule type" value="Transcribed_RNA"/>
</dbReference>